<evidence type="ECO:0000256" key="1">
    <source>
        <dbReference type="SAM" id="Coils"/>
    </source>
</evidence>
<reference evidence="2 3" key="1">
    <citation type="submission" date="2022-10" db="EMBL/GenBank/DDBJ databases">
        <title>Alteromonas sp. chi3 Genome sequencing.</title>
        <authorList>
            <person name="Park S."/>
        </authorList>
    </citation>
    <scope>NUCLEOTIDE SEQUENCE [LARGE SCALE GENOMIC DNA]</scope>
    <source>
        <strain evidence="3">chi3</strain>
    </source>
</reference>
<gene>
    <name evidence="2" type="ORF">OIK42_15860</name>
</gene>
<accession>A0ABT5L5A8</accession>
<keyword evidence="3" id="KW-1185">Reference proteome</keyword>
<organism evidence="2 3">
    <name type="scientific">Alteromonas gilva</name>
    <dbReference type="NCBI Taxonomy" id="2987522"/>
    <lineage>
        <taxon>Bacteria</taxon>
        <taxon>Pseudomonadati</taxon>
        <taxon>Pseudomonadota</taxon>
        <taxon>Gammaproteobacteria</taxon>
        <taxon>Alteromonadales</taxon>
        <taxon>Alteromonadaceae</taxon>
        <taxon>Alteromonas/Salinimonas group</taxon>
        <taxon>Alteromonas</taxon>
    </lineage>
</organism>
<feature type="coiled-coil region" evidence="1">
    <location>
        <begin position="209"/>
        <end position="248"/>
    </location>
</feature>
<dbReference type="Proteomes" id="UP001218788">
    <property type="component" value="Unassembled WGS sequence"/>
</dbReference>
<comment type="caution">
    <text evidence="2">The sequence shown here is derived from an EMBL/GenBank/DDBJ whole genome shotgun (WGS) entry which is preliminary data.</text>
</comment>
<keyword evidence="1" id="KW-0175">Coiled coil</keyword>
<sequence>MKNIVIVLLLIIAAIVGAVMYFLSGANDLIRDQIETQGTKYLATPVTVAAVDLSFSEGRLTISDIDVENPDGFSDEDALSMSGITLDLAASTEEPYRIQEVTVDGPEILYEVNATGQGNLIVLKDNLTANLPKGDEQQPAESASASPKLIVDKVTVSNTRLMLNFEQLDTGEFEIDKKAYEVTLPTFNAGAIGQPDGLPADQVGAAIVSQMLDNAIKQAKAEAKKIMAEKAKEKVAEEKDKLIEKGKNKLKELFDN</sequence>
<proteinExistence type="predicted"/>
<evidence type="ECO:0008006" key="4">
    <source>
        <dbReference type="Google" id="ProtNLM"/>
    </source>
</evidence>
<name>A0ABT5L5A8_9ALTE</name>
<dbReference type="RefSeq" id="WP_273642032.1">
    <property type="nucleotide sequence ID" value="NZ_JAQQXP010000002.1"/>
</dbReference>
<evidence type="ECO:0000313" key="3">
    <source>
        <dbReference type="Proteomes" id="UP001218788"/>
    </source>
</evidence>
<protein>
    <recommendedName>
        <fullName evidence="4">AsmA domain-containing protein</fullName>
    </recommendedName>
</protein>
<evidence type="ECO:0000313" key="2">
    <source>
        <dbReference type="EMBL" id="MDC8832231.1"/>
    </source>
</evidence>
<dbReference type="EMBL" id="JAQQXP010000002">
    <property type="protein sequence ID" value="MDC8832231.1"/>
    <property type="molecule type" value="Genomic_DNA"/>
</dbReference>